<evidence type="ECO:0000313" key="2">
    <source>
        <dbReference type="EMBL" id="CAL6020013.1"/>
    </source>
</evidence>
<organism evidence="1">
    <name type="scientific">Hexamita inflata</name>
    <dbReference type="NCBI Taxonomy" id="28002"/>
    <lineage>
        <taxon>Eukaryota</taxon>
        <taxon>Metamonada</taxon>
        <taxon>Diplomonadida</taxon>
        <taxon>Hexamitidae</taxon>
        <taxon>Hexamitinae</taxon>
        <taxon>Hexamita</taxon>
    </lineage>
</organism>
<name>A0AA86PFU1_9EUKA</name>
<gene>
    <name evidence="1" type="ORF">HINF_LOCUS22612</name>
    <name evidence="2" type="ORF">HINF_LOCUS27226</name>
</gene>
<comment type="caution">
    <text evidence="1">The sequence shown here is derived from an EMBL/GenBank/DDBJ whole genome shotgun (WGS) entry which is preliminary data.</text>
</comment>
<keyword evidence="3" id="KW-1185">Reference proteome</keyword>
<proteinExistence type="predicted"/>
<dbReference type="EMBL" id="CATOUU010000590">
    <property type="protein sequence ID" value="CAI9934967.1"/>
    <property type="molecule type" value="Genomic_DNA"/>
</dbReference>
<accession>A0AA86PFU1</accession>
<protein>
    <submittedName>
        <fullName evidence="2">Hypothetical_protein</fullName>
    </submittedName>
</protein>
<dbReference type="EMBL" id="CAXDID020000084">
    <property type="protein sequence ID" value="CAL6020013.1"/>
    <property type="molecule type" value="Genomic_DNA"/>
</dbReference>
<evidence type="ECO:0000313" key="3">
    <source>
        <dbReference type="Proteomes" id="UP001642409"/>
    </source>
</evidence>
<dbReference type="Proteomes" id="UP001642409">
    <property type="component" value="Unassembled WGS sequence"/>
</dbReference>
<sequence length="175" mass="20757">MIGSHKIKLKTIKLLKSSFPFGKYFNTKEEIWYSPHKQQLEANFEYMQDIISNVTCVNCNQPFKLNVYRDDSMKHCLKCGQYFHQNYDHYCVKLAYNFLDNLLFTNKYGMLDPYKNQFGGLQRLCVGPELFQDQKLLSQVVCYVITAEASLQRDEYWVAYVAYSDEEKENNEEED</sequence>
<dbReference type="AlphaFoldDB" id="A0AA86PFU1"/>
<reference evidence="2 3" key="2">
    <citation type="submission" date="2024-07" db="EMBL/GenBank/DDBJ databases">
        <authorList>
            <person name="Akdeniz Z."/>
        </authorList>
    </citation>
    <scope>NUCLEOTIDE SEQUENCE [LARGE SCALE GENOMIC DNA]</scope>
</reference>
<reference evidence="1" key="1">
    <citation type="submission" date="2023-06" db="EMBL/GenBank/DDBJ databases">
        <authorList>
            <person name="Kurt Z."/>
        </authorList>
    </citation>
    <scope>NUCLEOTIDE SEQUENCE</scope>
</reference>
<evidence type="ECO:0000313" key="1">
    <source>
        <dbReference type="EMBL" id="CAI9934967.1"/>
    </source>
</evidence>